<sequence length="54" mass="6424">MRDDDSQKTFIKTNQNKIVIKLFDLGVKFFVPLLQRQKIKLALLYRPAIIIFPF</sequence>
<accession>E0XZI2</accession>
<name>E0XZI2_9PROT</name>
<reference evidence="1" key="1">
    <citation type="journal article" date="2011" name="Environ. Microbiol.">
        <title>Time-series analyses of Monterey Bay coastal microbial picoplankton using a 'genome proxy' microarray.</title>
        <authorList>
            <person name="Rich V.I."/>
            <person name="Pham V.D."/>
            <person name="Eppley J."/>
            <person name="Shi Y."/>
            <person name="DeLong E.F."/>
        </authorList>
    </citation>
    <scope>NUCLEOTIDE SEQUENCE</scope>
</reference>
<dbReference type="EMBL" id="GU474933">
    <property type="protein sequence ID" value="ADI19823.1"/>
    <property type="molecule type" value="Genomic_DNA"/>
</dbReference>
<organism evidence="1">
    <name type="scientific">uncultured alpha proteobacterium EB000_37G09</name>
    <dbReference type="NCBI Taxonomy" id="710792"/>
    <lineage>
        <taxon>Bacteria</taxon>
        <taxon>Pseudomonadati</taxon>
        <taxon>Pseudomonadota</taxon>
        <taxon>Alphaproteobacteria</taxon>
        <taxon>environmental samples</taxon>
    </lineage>
</organism>
<proteinExistence type="predicted"/>
<dbReference type="AlphaFoldDB" id="E0XZI2"/>
<evidence type="ECO:0000313" key="1">
    <source>
        <dbReference type="EMBL" id="ADI19823.1"/>
    </source>
</evidence>
<protein>
    <submittedName>
        <fullName evidence="1">Uncharacterized protein</fullName>
    </submittedName>
</protein>